<protein>
    <submittedName>
        <fullName evidence="2">Uncharacterized protein</fullName>
    </submittedName>
</protein>
<comment type="caution">
    <text evidence="2">The sequence shown here is derived from an EMBL/GenBank/DDBJ whole genome shotgun (WGS) entry which is preliminary data.</text>
</comment>
<evidence type="ECO:0000313" key="3">
    <source>
        <dbReference type="Proteomes" id="UP000541969"/>
    </source>
</evidence>
<feature type="transmembrane region" description="Helical" evidence="1">
    <location>
        <begin position="52"/>
        <end position="71"/>
    </location>
</feature>
<accession>A0A853CC96</accession>
<keyword evidence="3" id="KW-1185">Reference proteome</keyword>
<feature type="transmembrane region" description="Helical" evidence="1">
    <location>
        <begin position="102"/>
        <end position="123"/>
    </location>
</feature>
<feature type="transmembrane region" description="Helical" evidence="1">
    <location>
        <begin position="19"/>
        <end position="40"/>
    </location>
</feature>
<dbReference type="Proteomes" id="UP000541969">
    <property type="component" value="Unassembled WGS sequence"/>
</dbReference>
<feature type="transmembrane region" description="Helical" evidence="1">
    <location>
        <begin position="78"/>
        <end position="96"/>
    </location>
</feature>
<reference evidence="2 3" key="1">
    <citation type="submission" date="2020-07" db="EMBL/GenBank/DDBJ databases">
        <title>Sequencing the genomes of 1000 actinobacteria strains.</title>
        <authorList>
            <person name="Klenk H.-P."/>
        </authorList>
    </citation>
    <scope>NUCLEOTIDE SEQUENCE [LARGE SCALE GENOMIC DNA]</scope>
    <source>
        <strain evidence="2 3">DSM 104001</strain>
    </source>
</reference>
<name>A0A853CC96_9ACTN</name>
<keyword evidence="1" id="KW-0812">Transmembrane</keyword>
<sequence length="135" mass="13881">MTDSPAPTASRQRSPLLPVYRVVLALFLLAGAVQIFLAGFGVWGHDFQAHRVLGFTMAGIALVVFVLALVSRAGRRDVVLALVLVLLTGGAQSLLADAGGSGAFWGGLHALDGLVILGIAGFLHGAAIRRGRAAA</sequence>
<evidence type="ECO:0000313" key="2">
    <source>
        <dbReference type="EMBL" id="NYJ05374.1"/>
    </source>
</evidence>
<proteinExistence type="predicted"/>
<dbReference type="EMBL" id="JACBZT010000001">
    <property type="protein sequence ID" value="NYJ05374.1"/>
    <property type="molecule type" value="Genomic_DNA"/>
</dbReference>
<gene>
    <name evidence="2" type="ORF">GGQ55_001652</name>
</gene>
<keyword evidence="1" id="KW-0472">Membrane</keyword>
<evidence type="ECO:0000256" key="1">
    <source>
        <dbReference type="SAM" id="Phobius"/>
    </source>
</evidence>
<organism evidence="2 3">
    <name type="scientific">Petropleomorpha daqingensis</name>
    <dbReference type="NCBI Taxonomy" id="2026353"/>
    <lineage>
        <taxon>Bacteria</taxon>
        <taxon>Bacillati</taxon>
        <taxon>Actinomycetota</taxon>
        <taxon>Actinomycetes</taxon>
        <taxon>Geodermatophilales</taxon>
        <taxon>Geodermatophilaceae</taxon>
        <taxon>Petropleomorpha</taxon>
    </lineage>
</organism>
<dbReference type="AlphaFoldDB" id="A0A853CC96"/>
<dbReference type="RefSeq" id="WP_179715980.1">
    <property type="nucleotide sequence ID" value="NZ_JACBZT010000001.1"/>
</dbReference>
<keyword evidence="1" id="KW-1133">Transmembrane helix</keyword>